<reference evidence="2 3" key="1">
    <citation type="journal article" date="2007" name="Genome Res.">
        <title>Genome characteristics of facultatively symbiotic Frankia sp. strains reflect host range and host plant biogeography.</title>
        <authorList>
            <person name="Normand P."/>
            <person name="Lapierre P."/>
            <person name="Tisa L.S."/>
            <person name="Gogarten J.P."/>
            <person name="Alloisio N."/>
            <person name="Bagnarol E."/>
            <person name="Bassi C.A."/>
            <person name="Berry A.M."/>
            <person name="Bickhart D.M."/>
            <person name="Choisne N."/>
            <person name="Couloux A."/>
            <person name="Cournoyer B."/>
            <person name="Cruveiller S."/>
            <person name="Daubin V."/>
            <person name="Demange N."/>
            <person name="Francino M.P."/>
            <person name="Goltsman E."/>
            <person name="Huang Y."/>
            <person name="Kopp O.R."/>
            <person name="Labarre L."/>
            <person name="Lapidus A."/>
            <person name="Lavire C."/>
            <person name="Marechal J."/>
            <person name="Martinez M."/>
            <person name="Mastronunzio J.E."/>
            <person name="Mullin B.C."/>
            <person name="Niemann J."/>
            <person name="Pujic P."/>
            <person name="Rawnsley T."/>
            <person name="Rouy Z."/>
            <person name="Schenowitz C."/>
            <person name="Sellstedt A."/>
            <person name="Tavares F."/>
            <person name="Tomkins J.P."/>
            <person name="Vallenet D."/>
            <person name="Valverde C."/>
            <person name="Wall L.G."/>
            <person name="Wang Y."/>
            <person name="Medigue C."/>
            <person name="Benson D.R."/>
        </authorList>
    </citation>
    <scope>NUCLEOTIDE SEQUENCE [LARGE SCALE GENOMIC DNA]</scope>
    <source>
        <strain evidence="3">DSM 45986 / CECT 9034 / ACN14a</strain>
    </source>
</reference>
<proteinExistence type="predicted"/>
<dbReference type="Gene3D" id="3.40.50.720">
    <property type="entry name" value="NAD(P)-binding Rossmann-like Domain"/>
    <property type="match status" value="1"/>
</dbReference>
<dbReference type="GO" id="GO:0005737">
    <property type="term" value="C:cytoplasm"/>
    <property type="evidence" value="ECO:0007669"/>
    <property type="project" value="TreeGrafter"/>
</dbReference>
<dbReference type="KEGG" id="fal:FRAAL2257"/>
<evidence type="ECO:0000259" key="1">
    <source>
        <dbReference type="Pfam" id="PF01370"/>
    </source>
</evidence>
<dbReference type="Pfam" id="PF01370">
    <property type="entry name" value="Epimerase"/>
    <property type="match status" value="1"/>
</dbReference>
<dbReference type="CDD" id="cd05262">
    <property type="entry name" value="SDR_a7"/>
    <property type="match status" value="1"/>
</dbReference>
<protein>
    <submittedName>
        <fullName evidence="2">Oxidoreductase</fullName>
    </submittedName>
</protein>
<organism evidence="2 3">
    <name type="scientific">Frankia alni (strain DSM 45986 / CECT 9034 / ACN14a)</name>
    <dbReference type="NCBI Taxonomy" id="326424"/>
    <lineage>
        <taxon>Bacteria</taxon>
        <taxon>Bacillati</taxon>
        <taxon>Actinomycetota</taxon>
        <taxon>Actinomycetes</taxon>
        <taxon>Frankiales</taxon>
        <taxon>Frankiaceae</taxon>
        <taxon>Frankia</taxon>
    </lineage>
</organism>
<gene>
    <name evidence="2" type="ordered locus">FRAAL2257</name>
</gene>
<dbReference type="HOGENOM" id="CLU_007383_12_3_11"/>
<dbReference type="InterPro" id="IPR036291">
    <property type="entry name" value="NAD(P)-bd_dom_sf"/>
</dbReference>
<dbReference type="Proteomes" id="UP000000657">
    <property type="component" value="Chromosome"/>
</dbReference>
<dbReference type="GO" id="GO:0004029">
    <property type="term" value="F:aldehyde dehydrogenase (NAD+) activity"/>
    <property type="evidence" value="ECO:0007669"/>
    <property type="project" value="TreeGrafter"/>
</dbReference>
<dbReference type="InterPro" id="IPR051783">
    <property type="entry name" value="NAD(P)-dependent_oxidoreduct"/>
</dbReference>
<feature type="domain" description="NAD-dependent epimerase/dehydratase" evidence="1">
    <location>
        <begin position="13"/>
        <end position="115"/>
    </location>
</feature>
<dbReference type="eggNOG" id="COG0451">
    <property type="taxonomic scope" value="Bacteria"/>
</dbReference>
<dbReference type="InterPro" id="IPR001509">
    <property type="entry name" value="Epimerase_deHydtase"/>
</dbReference>
<keyword evidence="3" id="KW-1185">Reference proteome</keyword>
<dbReference type="EMBL" id="CT573213">
    <property type="protein sequence ID" value="CAJ60906.1"/>
    <property type="molecule type" value="Genomic_DNA"/>
</dbReference>
<dbReference type="PANTHER" id="PTHR48079:SF6">
    <property type="entry name" value="NAD(P)-BINDING DOMAIN-CONTAINING PROTEIN-RELATED"/>
    <property type="match status" value="1"/>
</dbReference>
<accession>Q0RNI2</accession>
<name>Q0RNI2_FRAAA</name>
<dbReference type="PANTHER" id="PTHR48079">
    <property type="entry name" value="PROTEIN YEEZ"/>
    <property type="match status" value="1"/>
</dbReference>
<dbReference type="STRING" id="326424.FRAAL2257"/>
<evidence type="ECO:0000313" key="2">
    <source>
        <dbReference type="EMBL" id="CAJ60906.1"/>
    </source>
</evidence>
<evidence type="ECO:0000313" key="3">
    <source>
        <dbReference type="Proteomes" id="UP000000657"/>
    </source>
</evidence>
<dbReference type="SUPFAM" id="SSF51735">
    <property type="entry name" value="NAD(P)-binding Rossmann-fold domains"/>
    <property type="match status" value="1"/>
</dbReference>
<dbReference type="AlphaFoldDB" id="Q0RNI2"/>
<sequence length="313" mass="31873">MTSVVPRGFPMRVFVTGASGHIGSAVVPELLRAGHQVVGLARSDSSAEALTAAGADVCRGDLDDLDGLRVAAAAADGVIHLAFKHDLMGAGNFAAAVAADLAAITALASALEGTGKPLVTSSGTLMLTLAGIVGRPGTEADVASGGPRVDAENFVIGLADRGVRSSIVRLPPIVHSSLDHHGFAHILIGIARQSGVSGYVADGANRWPSVHTLDAARVYLLALQDAPAGSRLHAVADEGIPFRDIAAAIGRGAGVPTVSIAASDAAERFAFLGAFVGVDNPTSSEVTRKLLGWEPAHPGLIDDLTHGHYFEQS</sequence>